<feature type="transmembrane region" description="Helical" evidence="5">
    <location>
        <begin position="237"/>
        <end position="256"/>
    </location>
</feature>
<proteinExistence type="predicted"/>
<evidence type="ECO:0000256" key="3">
    <source>
        <dbReference type="ARBA" id="ARBA00022989"/>
    </source>
</evidence>
<feature type="transmembrane region" description="Helical" evidence="5">
    <location>
        <begin position="127"/>
        <end position="143"/>
    </location>
</feature>
<organism evidence="7 8">
    <name type="scientific">Pseudoteredinibacter isoporae</name>
    <dbReference type="NCBI Taxonomy" id="570281"/>
    <lineage>
        <taxon>Bacteria</taxon>
        <taxon>Pseudomonadati</taxon>
        <taxon>Pseudomonadota</taxon>
        <taxon>Gammaproteobacteria</taxon>
        <taxon>Cellvibrionales</taxon>
        <taxon>Cellvibrionaceae</taxon>
        <taxon>Pseudoteredinibacter</taxon>
    </lineage>
</organism>
<feature type="transmembrane region" description="Helical" evidence="5">
    <location>
        <begin position="262"/>
        <end position="280"/>
    </location>
</feature>
<feature type="domain" description="EamA" evidence="6">
    <location>
        <begin position="10"/>
        <end position="141"/>
    </location>
</feature>
<keyword evidence="4 5" id="KW-0472">Membrane</keyword>
<evidence type="ECO:0000256" key="1">
    <source>
        <dbReference type="ARBA" id="ARBA00004141"/>
    </source>
</evidence>
<feature type="transmembrane region" description="Helical" evidence="5">
    <location>
        <begin position="180"/>
        <end position="200"/>
    </location>
</feature>
<feature type="domain" description="EamA" evidence="6">
    <location>
        <begin position="149"/>
        <end position="278"/>
    </location>
</feature>
<evidence type="ECO:0000313" key="8">
    <source>
        <dbReference type="Proteomes" id="UP000528457"/>
    </source>
</evidence>
<name>A0A7X0JUT6_9GAMM</name>
<keyword evidence="2 5" id="KW-0812">Transmembrane</keyword>
<feature type="transmembrane region" description="Helical" evidence="5">
    <location>
        <begin position="78"/>
        <end position="95"/>
    </location>
</feature>
<feature type="transmembrane region" description="Helical" evidence="5">
    <location>
        <begin position="206"/>
        <end position="225"/>
    </location>
</feature>
<evidence type="ECO:0000313" key="7">
    <source>
        <dbReference type="EMBL" id="MBB6521786.1"/>
    </source>
</evidence>
<comment type="subcellular location">
    <subcellularLocation>
        <location evidence="1">Membrane</location>
        <topology evidence="1">Multi-pass membrane protein</topology>
    </subcellularLocation>
</comment>
<dbReference type="RefSeq" id="WP_166844538.1">
    <property type="nucleotide sequence ID" value="NZ_JAAONY010000002.1"/>
</dbReference>
<gene>
    <name evidence="7" type="ORF">HNR48_002071</name>
</gene>
<feature type="transmembrane region" description="Helical" evidence="5">
    <location>
        <begin position="101"/>
        <end position="120"/>
    </location>
</feature>
<accession>A0A7X0JUT6</accession>
<dbReference type="InParanoid" id="A0A7X0JUT6"/>
<evidence type="ECO:0000256" key="2">
    <source>
        <dbReference type="ARBA" id="ARBA00022692"/>
    </source>
</evidence>
<evidence type="ECO:0000256" key="5">
    <source>
        <dbReference type="SAM" id="Phobius"/>
    </source>
</evidence>
<dbReference type="Pfam" id="PF00892">
    <property type="entry name" value="EamA"/>
    <property type="match status" value="2"/>
</dbReference>
<dbReference type="Proteomes" id="UP000528457">
    <property type="component" value="Unassembled WGS sequence"/>
</dbReference>
<sequence>MSNNSDKPLLGMAFAFATTIVGASASAATKYISSEVPLGSIVLIQFIIGLLVLSPWIYRQGPRGLRTDYWQRHIIRGLAGFAGFCFFYLALQHIPLVDSSLLRHSAPLFVALVAYLWVGAKVPSSRWLPMIIGFCGIALILRPSSSVSIWHIVGLGSGLSLATSMVGTRLLSHNESSSKILFYYHIIALVLSIPLAIYSWQGIPKWAWPYLLYNSLSIFVAMWLYTKAYSYAKASVVSPIGYFSVVNAGILGWLIWDHLPDTIAFAGIAVVVCAGLITVWQSAREEKRAAQH</sequence>
<dbReference type="AlphaFoldDB" id="A0A7X0JUT6"/>
<dbReference type="PANTHER" id="PTHR22911">
    <property type="entry name" value="ACYL-MALONYL CONDENSING ENZYME-RELATED"/>
    <property type="match status" value="1"/>
</dbReference>
<feature type="transmembrane region" description="Helical" evidence="5">
    <location>
        <begin position="38"/>
        <end position="58"/>
    </location>
</feature>
<dbReference type="InterPro" id="IPR037185">
    <property type="entry name" value="EmrE-like"/>
</dbReference>
<dbReference type="SUPFAM" id="SSF103481">
    <property type="entry name" value="Multidrug resistance efflux transporter EmrE"/>
    <property type="match status" value="2"/>
</dbReference>
<dbReference type="PANTHER" id="PTHR22911:SF6">
    <property type="entry name" value="SOLUTE CARRIER FAMILY 35 MEMBER G1"/>
    <property type="match status" value="1"/>
</dbReference>
<reference evidence="7 8" key="1">
    <citation type="submission" date="2020-08" db="EMBL/GenBank/DDBJ databases">
        <title>Genomic Encyclopedia of Type Strains, Phase IV (KMG-IV): sequencing the most valuable type-strain genomes for metagenomic binning, comparative biology and taxonomic classification.</title>
        <authorList>
            <person name="Goeker M."/>
        </authorList>
    </citation>
    <scope>NUCLEOTIDE SEQUENCE [LARGE SCALE GENOMIC DNA]</scope>
    <source>
        <strain evidence="7 8">DSM 22368</strain>
    </source>
</reference>
<dbReference type="EMBL" id="JACHHT010000002">
    <property type="protein sequence ID" value="MBB6521786.1"/>
    <property type="molecule type" value="Genomic_DNA"/>
</dbReference>
<keyword evidence="8" id="KW-1185">Reference proteome</keyword>
<evidence type="ECO:0000256" key="4">
    <source>
        <dbReference type="ARBA" id="ARBA00023136"/>
    </source>
</evidence>
<evidence type="ECO:0000259" key="6">
    <source>
        <dbReference type="Pfam" id="PF00892"/>
    </source>
</evidence>
<protein>
    <submittedName>
        <fullName evidence="7">Drug/metabolite transporter (DMT)-like permease</fullName>
    </submittedName>
</protein>
<dbReference type="InterPro" id="IPR000620">
    <property type="entry name" value="EamA_dom"/>
</dbReference>
<feature type="transmembrane region" description="Helical" evidence="5">
    <location>
        <begin position="149"/>
        <end position="168"/>
    </location>
</feature>
<dbReference type="GO" id="GO:0016020">
    <property type="term" value="C:membrane"/>
    <property type="evidence" value="ECO:0007669"/>
    <property type="project" value="UniProtKB-SubCell"/>
</dbReference>
<comment type="caution">
    <text evidence="7">The sequence shown here is derived from an EMBL/GenBank/DDBJ whole genome shotgun (WGS) entry which is preliminary data.</text>
</comment>
<keyword evidence="3 5" id="KW-1133">Transmembrane helix</keyword>